<evidence type="ECO:0000256" key="1">
    <source>
        <dbReference type="SAM" id="MobiDB-lite"/>
    </source>
</evidence>
<evidence type="ECO:0000313" key="2">
    <source>
        <dbReference type="EMBL" id="KAK4270601.1"/>
    </source>
</evidence>
<reference evidence="2" key="1">
    <citation type="submission" date="2023-10" db="EMBL/GenBank/DDBJ databases">
        <title>Chromosome-level genome of the transformable northern wattle, Acacia crassicarpa.</title>
        <authorList>
            <person name="Massaro I."/>
            <person name="Sinha N.R."/>
            <person name="Poethig S."/>
            <person name="Leichty A.R."/>
        </authorList>
    </citation>
    <scope>NUCLEOTIDE SEQUENCE</scope>
    <source>
        <strain evidence="2">Acra3RX</strain>
        <tissue evidence="2">Leaf</tissue>
    </source>
</reference>
<comment type="caution">
    <text evidence="2">The sequence shown here is derived from an EMBL/GenBank/DDBJ whole genome shotgun (WGS) entry which is preliminary data.</text>
</comment>
<dbReference type="AlphaFoldDB" id="A0AAE1JKL6"/>
<keyword evidence="3" id="KW-1185">Reference proteome</keyword>
<dbReference type="EMBL" id="JAWXYG010000005">
    <property type="protein sequence ID" value="KAK4270601.1"/>
    <property type="molecule type" value="Genomic_DNA"/>
</dbReference>
<organism evidence="2 3">
    <name type="scientific">Acacia crassicarpa</name>
    <name type="common">northern wattle</name>
    <dbReference type="NCBI Taxonomy" id="499986"/>
    <lineage>
        <taxon>Eukaryota</taxon>
        <taxon>Viridiplantae</taxon>
        <taxon>Streptophyta</taxon>
        <taxon>Embryophyta</taxon>
        <taxon>Tracheophyta</taxon>
        <taxon>Spermatophyta</taxon>
        <taxon>Magnoliopsida</taxon>
        <taxon>eudicotyledons</taxon>
        <taxon>Gunneridae</taxon>
        <taxon>Pentapetalae</taxon>
        <taxon>rosids</taxon>
        <taxon>fabids</taxon>
        <taxon>Fabales</taxon>
        <taxon>Fabaceae</taxon>
        <taxon>Caesalpinioideae</taxon>
        <taxon>mimosoid clade</taxon>
        <taxon>Acacieae</taxon>
        <taxon>Acacia</taxon>
    </lineage>
</organism>
<proteinExistence type="predicted"/>
<protein>
    <submittedName>
        <fullName evidence="2">Uncharacterized protein</fullName>
    </submittedName>
</protein>
<feature type="region of interest" description="Disordered" evidence="1">
    <location>
        <begin position="311"/>
        <end position="341"/>
    </location>
</feature>
<feature type="compositionally biased region" description="Basic and acidic residues" evidence="1">
    <location>
        <begin position="325"/>
        <end position="341"/>
    </location>
</feature>
<gene>
    <name evidence="2" type="ORF">QN277_019387</name>
</gene>
<sequence>MGCISSKVIARTLSLHEERNKGTQRNKSNNGFPLLEDIIKSAQSSSDQYFDLVLHSESFGSDAPSKLIINNENDNSETTVKLEVSTSVEEDNQQEKHKIVSDNQIEGSESFHLILPDHVLSSLVQENSSGVENKYEMANAGFTSKAGRSDEFSDPKIIKENKYDLNFKGDVGSRSFHTVEEYDDLVRKIMLSKSLWFTDKDDTCSSGTTIDQIEDGDSAIKDIMEAKTIAPSEKHDVSIEKGYKRKAIARRLESLKIPSLGNIYAPGTYVTPKFGFYSSSFMGTGSENNSCIFPELVSELEQSMQILEEEEESILKQMESNSEENDGKIMDPQERDIHSCL</sequence>
<evidence type="ECO:0000313" key="3">
    <source>
        <dbReference type="Proteomes" id="UP001293593"/>
    </source>
</evidence>
<accession>A0AAE1JKL6</accession>
<name>A0AAE1JKL6_9FABA</name>
<dbReference type="Proteomes" id="UP001293593">
    <property type="component" value="Unassembled WGS sequence"/>
</dbReference>